<gene>
    <name evidence="4" type="ORF">EDC14_1001299</name>
</gene>
<dbReference type="Proteomes" id="UP000295008">
    <property type="component" value="Unassembled WGS sequence"/>
</dbReference>
<protein>
    <submittedName>
        <fullName evidence="4">Multimeric flavodoxin WrbA</fullName>
    </submittedName>
</protein>
<keyword evidence="2" id="KW-0288">FMN</keyword>
<dbReference type="OrthoDB" id="9805976at2"/>
<keyword evidence="5" id="KW-1185">Reference proteome</keyword>
<dbReference type="AlphaFoldDB" id="A0A4R1SCJ7"/>
<dbReference type="InterPro" id="IPR029039">
    <property type="entry name" value="Flavoprotein-like_sf"/>
</dbReference>
<dbReference type="PANTHER" id="PTHR43278:SF2">
    <property type="entry name" value="IRON-SULFUR FLAVOPROTEIN"/>
    <property type="match status" value="1"/>
</dbReference>
<dbReference type="Gene3D" id="3.40.50.360">
    <property type="match status" value="1"/>
</dbReference>
<dbReference type="Pfam" id="PF03358">
    <property type="entry name" value="FMN_red"/>
    <property type="match status" value="1"/>
</dbReference>
<dbReference type="EMBL" id="SLUN01000001">
    <property type="protein sequence ID" value="TCL77014.1"/>
    <property type="molecule type" value="Genomic_DNA"/>
</dbReference>
<evidence type="ECO:0000313" key="5">
    <source>
        <dbReference type="Proteomes" id="UP000295008"/>
    </source>
</evidence>
<reference evidence="4 5" key="1">
    <citation type="submission" date="2019-03" db="EMBL/GenBank/DDBJ databases">
        <title>Genomic Encyclopedia of Type Strains, Phase IV (KMG-IV): sequencing the most valuable type-strain genomes for metagenomic binning, comparative biology and taxonomic classification.</title>
        <authorList>
            <person name="Goeker M."/>
        </authorList>
    </citation>
    <scope>NUCLEOTIDE SEQUENCE [LARGE SCALE GENOMIC DNA]</scope>
    <source>
        <strain evidence="4 5">LX-B</strain>
    </source>
</reference>
<proteinExistence type="predicted"/>
<feature type="domain" description="NADPH-dependent FMN reductase-like" evidence="3">
    <location>
        <begin position="2"/>
        <end position="131"/>
    </location>
</feature>
<keyword evidence="1" id="KW-0285">Flavoprotein</keyword>
<dbReference type="GO" id="GO:0016491">
    <property type="term" value="F:oxidoreductase activity"/>
    <property type="evidence" value="ECO:0007669"/>
    <property type="project" value="InterPro"/>
</dbReference>
<dbReference type="PANTHER" id="PTHR43278">
    <property type="entry name" value="NAD(P)H-DEPENDENT FMN-CONTAINING OXIDOREDUCTASE YWQN-RELATED"/>
    <property type="match status" value="1"/>
</dbReference>
<evidence type="ECO:0000256" key="2">
    <source>
        <dbReference type="ARBA" id="ARBA00022643"/>
    </source>
</evidence>
<dbReference type="InterPro" id="IPR005025">
    <property type="entry name" value="FMN_Rdtase-like_dom"/>
</dbReference>
<dbReference type="InterPro" id="IPR051796">
    <property type="entry name" value="ISF_SsuE-like"/>
</dbReference>
<evidence type="ECO:0000259" key="3">
    <source>
        <dbReference type="Pfam" id="PF03358"/>
    </source>
</evidence>
<name>A0A4R1SCJ7_HYDET</name>
<evidence type="ECO:0000256" key="1">
    <source>
        <dbReference type="ARBA" id="ARBA00022630"/>
    </source>
</evidence>
<organism evidence="4 5">
    <name type="scientific">Hydrogenispora ethanolica</name>
    <dbReference type="NCBI Taxonomy" id="1082276"/>
    <lineage>
        <taxon>Bacteria</taxon>
        <taxon>Bacillati</taxon>
        <taxon>Bacillota</taxon>
        <taxon>Hydrogenispora</taxon>
    </lineage>
</organism>
<dbReference type="RefSeq" id="WP_132012399.1">
    <property type="nucleotide sequence ID" value="NZ_SLUN01000001.1"/>
</dbReference>
<comment type="caution">
    <text evidence="4">The sequence shown here is derived from an EMBL/GenBank/DDBJ whole genome shotgun (WGS) entry which is preliminary data.</text>
</comment>
<dbReference type="SUPFAM" id="SSF52218">
    <property type="entry name" value="Flavoproteins"/>
    <property type="match status" value="1"/>
</dbReference>
<accession>A0A4R1SCJ7</accession>
<sequence>MPKIVALNGSPRRQGSTAALVEEIVKGAVLQGAEADIYDLNGMNIRGCQSCYTCKSEGRCAVQDDMQELYGQIAAADGLILGTPVYMWQMSAQLKLAVDRLLPFLKPGYVSALAPGKKVVLAVTQGREGTAMFRPYFEQVAKNLLFLGFGACEILIAGGTRQPADLLKQAEVLAEARRLGEWLAESGPEDAADSPE</sequence>
<evidence type="ECO:0000313" key="4">
    <source>
        <dbReference type="EMBL" id="TCL77014.1"/>
    </source>
</evidence>